<feature type="domain" description="Tetrapyrrole methylase" evidence="8">
    <location>
        <begin position="5"/>
        <end position="213"/>
    </location>
</feature>
<dbReference type="STRING" id="1679444.PYTT_2519"/>
<dbReference type="InterPro" id="IPR006364">
    <property type="entry name" value="CobI/CbiL/CobIJ_dom"/>
</dbReference>
<dbReference type="GO" id="GO:0032259">
    <property type="term" value="P:methylation"/>
    <property type="evidence" value="ECO:0007669"/>
    <property type="project" value="UniProtKB-KW"/>
</dbReference>
<dbReference type="PIRSF" id="PIRSF036427">
    <property type="entry name" value="Precrrn-2_mtase"/>
    <property type="match status" value="1"/>
</dbReference>
<comment type="pathway">
    <text evidence="1">Cofactor biosynthesis; adenosylcobalamin biosynthesis.</text>
</comment>
<dbReference type="AlphaFoldDB" id="A0A1C7PCV3"/>
<dbReference type="InterPro" id="IPR035996">
    <property type="entry name" value="4pyrrol_Methylase_sf"/>
</dbReference>
<evidence type="ECO:0000256" key="5">
    <source>
        <dbReference type="ARBA" id="ARBA00022679"/>
    </source>
</evidence>
<dbReference type="GO" id="GO:0009236">
    <property type="term" value="P:cobalamin biosynthetic process"/>
    <property type="evidence" value="ECO:0007669"/>
    <property type="project" value="UniProtKB-UniRule"/>
</dbReference>
<dbReference type="Proteomes" id="UP000176204">
    <property type="component" value="Chromosome I"/>
</dbReference>
<dbReference type="Gene3D" id="3.40.1010.10">
    <property type="entry name" value="Cobalt-precorrin-4 Transmethylase, Domain 1"/>
    <property type="match status" value="1"/>
</dbReference>
<dbReference type="PANTHER" id="PTHR43467:SF2">
    <property type="entry name" value="COBALT-PRECORRIN-2 C(20)-METHYLTRANSFERASE"/>
    <property type="match status" value="1"/>
</dbReference>
<evidence type="ECO:0000256" key="1">
    <source>
        <dbReference type="ARBA" id="ARBA00004953"/>
    </source>
</evidence>
<dbReference type="InterPro" id="IPR014776">
    <property type="entry name" value="4pyrrole_Mease_sub2"/>
</dbReference>
<evidence type="ECO:0000256" key="2">
    <source>
        <dbReference type="ARBA" id="ARBA00005879"/>
    </source>
</evidence>
<dbReference type="PANTHER" id="PTHR43467">
    <property type="entry name" value="COBALT-PRECORRIN-2 C(20)-METHYLTRANSFERASE"/>
    <property type="match status" value="1"/>
</dbReference>
<dbReference type="InterPro" id="IPR000878">
    <property type="entry name" value="4pyrrol_Mease"/>
</dbReference>
<protein>
    <submittedName>
        <fullName evidence="9">Tetrapyrrole methylase</fullName>
    </submittedName>
</protein>
<dbReference type="SUPFAM" id="SSF53790">
    <property type="entry name" value="Tetrapyrrole methylase"/>
    <property type="match status" value="1"/>
</dbReference>
<name>A0A1C7PCV3_9BACT</name>
<evidence type="ECO:0000256" key="6">
    <source>
        <dbReference type="ARBA" id="ARBA00022691"/>
    </source>
</evidence>
<dbReference type="InterPro" id="IPR012382">
    <property type="entry name" value="CobI/CbiL"/>
</dbReference>
<dbReference type="EMBL" id="LT629973">
    <property type="protein sequence ID" value="SEI00878.1"/>
    <property type="molecule type" value="Genomic_DNA"/>
</dbReference>
<dbReference type="Gene3D" id="3.30.950.10">
    <property type="entry name" value="Methyltransferase, Cobalt-precorrin-4 Transmethylase, Domain 2"/>
    <property type="match status" value="1"/>
</dbReference>
<accession>A0A1C7PCV3</accession>
<gene>
    <name evidence="9" type="ORF">PYTT_2519</name>
</gene>
<dbReference type="Pfam" id="PF00590">
    <property type="entry name" value="TP_methylase"/>
    <property type="match status" value="1"/>
</dbReference>
<keyword evidence="5" id="KW-0808">Transferase</keyword>
<dbReference type="CDD" id="cd11645">
    <property type="entry name" value="Precorrin_2_C20_MT"/>
    <property type="match status" value="1"/>
</dbReference>
<sequence>MKTGTFYGVGIGPGHPEYLTLRAANVLRSVDIIYTVTGPNTETSISEAIVQSLGGVRGEVRPLVFSMSRDPETRQRQIDENAAAISAELAQGRNCAFATLGDAMTYSTFGYVLQKLKADHPGLPTEVVPGITSFCTLSAVSQTIMVENGEQLRIVPAFRSETADDLEFPSGTTTVLMKTYRSRNALLERLRHEPGIEIVYGERLGMPEQYISTNSEEILDRPEAYLSLMLVKKK</sequence>
<evidence type="ECO:0000256" key="7">
    <source>
        <dbReference type="PIRNR" id="PIRNR036427"/>
    </source>
</evidence>
<keyword evidence="6" id="KW-0949">S-adenosyl-L-methionine</keyword>
<proteinExistence type="inferred from homology"/>
<evidence type="ECO:0000313" key="10">
    <source>
        <dbReference type="Proteomes" id="UP000176204"/>
    </source>
</evidence>
<dbReference type="KEGG" id="agl:PYTT_2519"/>
<dbReference type="UniPathway" id="UPA00148"/>
<keyword evidence="3" id="KW-0169">Cobalamin biosynthesis</keyword>
<evidence type="ECO:0000313" key="9">
    <source>
        <dbReference type="EMBL" id="SEI00878.1"/>
    </source>
</evidence>
<dbReference type="NCBIfam" id="TIGR01467">
    <property type="entry name" value="cobI_cbiL"/>
    <property type="match status" value="1"/>
</dbReference>
<keyword evidence="4 9" id="KW-0489">Methyltransferase</keyword>
<reference evidence="10" key="1">
    <citation type="submission" date="2016-09" db="EMBL/GenBank/DDBJ databases">
        <authorList>
            <person name="Koehorst J."/>
        </authorList>
    </citation>
    <scope>NUCLEOTIDE SEQUENCE [LARGE SCALE GENOMIC DNA]</scope>
</reference>
<comment type="similarity">
    <text evidence="2 7">Belongs to the precorrin methyltransferase family.</text>
</comment>
<dbReference type="GO" id="GO:0030788">
    <property type="term" value="F:precorrin-2 C20-methyltransferase activity"/>
    <property type="evidence" value="ECO:0007669"/>
    <property type="project" value="InterPro"/>
</dbReference>
<organism evidence="9 10">
    <name type="scientific">Akkermansia glycaniphila</name>
    <dbReference type="NCBI Taxonomy" id="1679444"/>
    <lineage>
        <taxon>Bacteria</taxon>
        <taxon>Pseudomonadati</taxon>
        <taxon>Verrucomicrobiota</taxon>
        <taxon>Verrucomicrobiia</taxon>
        <taxon>Verrucomicrobiales</taxon>
        <taxon>Akkermansiaceae</taxon>
        <taxon>Akkermansia</taxon>
    </lineage>
</organism>
<evidence type="ECO:0000256" key="4">
    <source>
        <dbReference type="ARBA" id="ARBA00022603"/>
    </source>
</evidence>
<dbReference type="OrthoDB" id="9804789at2"/>
<dbReference type="RefSeq" id="WP_067775070.1">
    <property type="nucleotide sequence ID" value="NZ_JACVVN010000012.1"/>
</dbReference>
<dbReference type="InterPro" id="IPR014777">
    <property type="entry name" value="4pyrrole_Mease_sub1"/>
</dbReference>
<evidence type="ECO:0000259" key="8">
    <source>
        <dbReference type="Pfam" id="PF00590"/>
    </source>
</evidence>
<evidence type="ECO:0000256" key="3">
    <source>
        <dbReference type="ARBA" id="ARBA00022573"/>
    </source>
</evidence>
<keyword evidence="10" id="KW-1185">Reference proteome</keyword>